<name>A0AAW1MV97_SAPOF</name>
<dbReference type="GO" id="GO:0005634">
    <property type="term" value="C:nucleus"/>
    <property type="evidence" value="ECO:0007669"/>
    <property type="project" value="TreeGrafter"/>
</dbReference>
<feature type="region of interest" description="Disordered" evidence="1">
    <location>
        <begin position="100"/>
        <end position="119"/>
    </location>
</feature>
<dbReference type="Proteomes" id="UP001443914">
    <property type="component" value="Unassembled WGS sequence"/>
</dbReference>
<dbReference type="GO" id="GO:0006325">
    <property type="term" value="P:chromatin organization"/>
    <property type="evidence" value="ECO:0007669"/>
    <property type="project" value="TreeGrafter"/>
</dbReference>
<dbReference type="EMBL" id="JBDFQZ010000002">
    <property type="protein sequence ID" value="KAK9748899.1"/>
    <property type="molecule type" value="Genomic_DNA"/>
</dbReference>
<evidence type="ECO:0000313" key="3">
    <source>
        <dbReference type="EMBL" id="KAK9748899.1"/>
    </source>
</evidence>
<dbReference type="AlphaFoldDB" id="A0AAW1MV97"/>
<comment type="caution">
    <text evidence="3">The sequence shown here is derived from an EMBL/GenBank/DDBJ whole genome shotgun (WGS) entry which is preliminary data.</text>
</comment>
<dbReference type="InterPro" id="IPR014840">
    <property type="entry name" value="HRD"/>
</dbReference>
<organism evidence="3 4">
    <name type="scientific">Saponaria officinalis</name>
    <name type="common">Common soapwort</name>
    <name type="synonym">Lychnis saponaria</name>
    <dbReference type="NCBI Taxonomy" id="3572"/>
    <lineage>
        <taxon>Eukaryota</taxon>
        <taxon>Viridiplantae</taxon>
        <taxon>Streptophyta</taxon>
        <taxon>Embryophyta</taxon>
        <taxon>Tracheophyta</taxon>
        <taxon>Spermatophyta</taxon>
        <taxon>Magnoliopsida</taxon>
        <taxon>eudicotyledons</taxon>
        <taxon>Gunneridae</taxon>
        <taxon>Pentapetalae</taxon>
        <taxon>Caryophyllales</taxon>
        <taxon>Caryophyllaceae</taxon>
        <taxon>Caryophylleae</taxon>
        <taxon>Saponaria</taxon>
    </lineage>
</organism>
<feature type="compositionally biased region" description="Polar residues" evidence="1">
    <location>
        <begin position="766"/>
        <end position="780"/>
    </location>
</feature>
<dbReference type="PANTHER" id="PTHR21669">
    <property type="entry name" value="CAPZ-INTERACTING PROTEIN AND RELATED PROTEINS"/>
    <property type="match status" value="1"/>
</dbReference>
<reference evidence="3" key="1">
    <citation type="submission" date="2024-03" db="EMBL/GenBank/DDBJ databases">
        <title>WGS assembly of Saponaria officinalis var. Norfolk2.</title>
        <authorList>
            <person name="Jenkins J."/>
            <person name="Shu S."/>
            <person name="Grimwood J."/>
            <person name="Barry K."/>
            <person name="Goodstein D."/>
            <person name="Schmutz J."/>
            <person name="Leebens-Mack J."/>
            <person name="Osbourn A."/>
        </authorList>
    </citation>
    <scope>NUCLEOTIDE SEQUENCE [LARGE SCALE GENOMIC DNA]</scope>
    <source>
        <strain evidence="3">JIC</strain>
    </source>
</reference>
<keyword evidence="4" id="KW-1185">Reference proteome</keyword>
<feature type="region of interest" description="Disordered" evidence="1">
    <location>
        <begin position="397"/>
        <end position="418"/>
    </location>
</feature>
<dbReference type="Pfam" id="PF08729">
    <property type="entry name" value="HUN"/>
    <property type="match status" value="1"/>
</dbReference>
<evidence type="ECO:0000256" key="1">
    <source>
        <dbReference type="SAM" id="MobiDB-lite"/>
    </source>
</evidence>
<feature type="compositionally biased region" description="Low complexity" evidence="1">
    <location>
        <begin position="1"/>
        <end position="12"/>
    </location>
</feature>
<feature type="domain" description="Hpc2-related" evidence="2">
    <location>
        <begin position="140"/>
        <end position="188"/>
    </location>
</feature>
<gene>
    <name evidence="3" type="ORF">RND81_02G088900</name>
</gene>
<dbReference type="PANTHER" id="PTHR21669:SF28">
    <property type="entry name" value="YEMANUCLEIN"/>
    <property type="match status" value="1"/>
</dbReference>
<protein>
    <recommendedName>
        <fullName evidence="2">Hpc2-related domain-containing protein</fullName>
    </recommendedName>
</protein>
<feature type="region of interest" description="Disordered" evidence="1">
    <location>
        <begin position="751"/>
        <end position="788"/>
    </location>
</feature>
<accession>A0AAW1MV97</accession>
<feature type="region of interest" description="Disordered" evidence="1">
    <location>
        <begin position="133"/>
        <end position="155"/>
    </location>
</feature>
<evidence type="ECO:0000259" key="2">
    <source>
        <dbReference type="Pfam" id="PF08729"/>
    </source>
</evidence>
<feature type="compositionally biased region" description="Acidic residues" evidence="1">
    <location>
        <begin position="138"/>
        <end position="155"/>
    </location>
</feature>
<feature type="compositionally biased region" description="Basic residues" evidence="1">
    <location>
        <begin position="221"/>
        <end position="232"/>
    </location>
</feature>
<feature type="compositionally biased region" description="Low complexity" evidence="1">
    <location>
        <begin position="20"/>
        <end position="31"/>
    </location>
</feature>
<feature type="region of interest" description="Disordered" evidence="1">
    <location>
        <begin position="1"/>
        <end position="31"/>
    </location>
</feature>
<sequence length="788" mass="86833">MTEGGSADAGASSGAGGGESTAAASTARVASSVVKVGDRTRFTVELRPGETTIVSWKKLMKDASKAEGGGISSAAGVVTAPDTAAAVAASEVPAAAVPALDGQPAPVQPDANEDEPAPNRFSAVIEKIERLYMGKDSSDEEDLNDIPDDDQYDTEDSFIDDAELDEYFQVDKSKTKHDGYFVNRGMLEKIIEPSEPANQQPKKRRRNDIVKSAGNDDGQRPTKHMRAGKKGTGKSLSADKGVLPTSEGPSVKTYEETKFLNHQKIVADGKPFLDPSLRTPKDDGGLTLAEISDNHKSGIFPAKNLSSKLKEASSNGERIESMHKSHSLINSFNESEIVVQQKDKNPMRERIDLNLPDTKHSMQPVVKNSVMHRREGSSVKSKVNVLEKAIRELEKMVAESRPPAPDGQDGDSSQSIKRRLPREIKQKLAKVARLAHASNGNVSKELLSRLMGSLGHLCQVRTLKRHLKVMVTTSLSAKKEKDDKFQVIKKEIVEMVQERVPSLMSKAAEQQSGGSADLQESGHVEKVAKEQLFMDVTLEDKICDLYDTFVDVCPTILKTLMRSDENLRNIFWFLETFDCFYYFQGLDDDVAPQVRKLYAELAELWPKGVMDNHGIKRAICRSKERRRTINETNKDQEKIRRKKMVATNTDNTVRLESSIPPQSQYVDTKMVTDPNITALTHHNRVSTSFGAGTTITPMNTAPPFSPSANVPIHDRPKHEKVKGAHISDSRVVEGLHMGVKKKVKKRAENLVGEAQAQDRSEKLSSHAVSLQNVPHKSSSEGFRFEPLM</sequence>
<proteinExistence type="predicted"/>
<feature type="region of interest" description="Disordered" evidence="1">
    <location>
        <begin position="189"/>
        <end position="250"/>
    </location>
</feature>
<evidence type="ECO:0000313" key="4">
    <source>
        <dbReference type="Proteomes" id="UP001443914"/>
    </source>
</evidence>